<evidence type="ECO:0000313" key="3">
    <source>
        <dbReference type="Proteomes" id="UP000272908"/>
    </source>
</evidence>
<dbReference type="Proteomes" id="UP000272908">
    <property type="component" value="Unassembled WGS sequence"/>
</dbReference>
<gene>
    <name evidence="2" type="ORF">ROE7235_03895</name>
</gene>
<proteinExistence type="predicted"/>
<accession>A0A3B0MET5</accession>
<organism evidence="2 3">
    <name type="scientific">Roseinatronobacter ekhonensis</name>
    <dbReference type="NCBI Taxonomy" id="254356"/>
    <lineage>
        <taxon>Bacteria</taxon>
        <taxon>Pseudomonadati</taxon>
        <taxon>Pseudomonadota</taxon>
        <taxon>Alphaproteobacteria</taxon>
        <taxon>Rhodobacterales</taxon>
        <taxon>Paracoccaceae</taxon>
        <taxon>Roseinatronobacter</taxon>
    </lineage>
</organism>
<protein>
    <submittedName>
        <fullName evidence="2">Uncharacterized protein</fullName>
    </submittedName>
</protein>
<feature type="region of interest" description="Disordered" evidence="1">
    <location>
        <begin position="34"/>
        <end position="57"/>
    </location>
</feature>
<sequence>MQFIQTAVFSSPDYNSGVSQATQDAIAAEFGITPTRPAQPRNASEMQTTLREGRGTRDITEIQEVEEPPGSGIFVEKEVVVGEEPIPFDEGDPLVLSAGNPRVVAYADPPGSENYRFVGEVDGANPVAMRRMVPSDGAFQAEDINNDMNEMLVDAVCRNHGLAGGVQGLLGLSDGTLGVATDIDSNALGRNDLTQGFIGMCLGENTTLGNRFLTGEEMAAIGSEMRHLAPDGDFGAFNRMDASTSAQVMQAMFGEGNNEIVRNMARARDFINTGGAETPSYQNLYAQMYPDDAANGYARLRGIIGGDGMAMLDLNAVETV</sequence>
<feature type="compositionally biased region" description="Polar residues" evidence="1">
    <location>
        <begin position="41"/>
        <end position="50"/>
    </location>
</feature>
<evidence type="ECO:0000256" key="1">
    <source>
        <dbReference type="SAM" id="MobiDB-lite"/>
    </source>
</evidence>
<name>A0A3B0MET5_9RHOB</name>
<evidence type="ECO:0000313" key="2">
    <source>
        <dbReference type="EMBL" id="SUZ34113.1"/>
    </source>
</evidence>
<dbReference type="EMBL" id="UIHC01000146">
    <property type="protein sequence ID" value="SUZ34113.1"/>
    <property type="molecule type" value="Genomic_DNA"/>
</dbReference>
<keyword evidence="3" id="KW-1185">Reference proteome</keyword>
<reference evidence="3" key="1">
    <citation type="submission" date="2018-08" db="EMBL/GenBank/DDBJ databases">
        <authorList>
            <person name="Rodrigo-Torres L."/>
            <person name="Arahal R. D."/>
            <person name="Lucena T."/>
        </authorList>
    </citation>
    <scope>NUCLEOTIDE SEQUENCE [LARGE SCALE GENOMIC DNA]</scope>
    <source>
        <strain evidence="3">CECT 7235</strain>
    </source>
</reference>
<dbReference type="AlphaFoldDB" id="A0A3B0MET5"/>